<dbReference type="InterPro" id="IPR011006">
    <property type="entry name" value="CheY-like_superfamily"/>
</dbReference>
<dbReference type="SUPFAM" id="SSF101215">
    <property type="entry name" value="KaiA/RbsU domain"/>
    <property type="match status" value="1"/>
</dbReference>
<dbReference type="RefSeq" id="WP_190598461.1">
    <property type="nucleotide sequence ID" value="NZ_JADEVV010000011.1"/>
</dbReference>
<dbReference type="InterPro" id="IPR020856">
    <property type="entry name" value="Circadian_clock_protein_KaiA_C"/>
</dbReference>
<proteinExistence type="predicted"/>
<dbReference type="Proteomes" id="UP000658720">
    <property type="component" value="Unassembled WGS sequence"/>
</dbReference>
<evidence type="ECO:0000259" key="4">
    <source>
        <dbReference type="PROSITE" id="PS51431"/>
    </source>
</evidence>
<dbReference type="PROSITE" id="PS51430">
    <property type="entry name" value="KAIA_N"/>
    <property type="match status" value="1"/>
</dbReference>
<evidence type="ECO:0000256" key="1">
    <source>
        <dbReference type="ARBA" id="ARBA00023108"/>
    </source>
</evidence>
<gene>
    <name evidence="5" type="ORF">IQ217_05335</name>
</gene>
<feature type="domain" description="KaiA C-terminal" evidence="4">
    <location>
        <begin position="179"/>
        <end position="287"/>
    </location>
</feature>
<feature type="domain" description="KaiA N-terminal" evidence="3">
    <location>
        <begin position="1"/>
        <end position="169"/>
    </location>
</feature>
<dbReference type="Gene3D" id="3.40.50.2300">
    <property type="match status" value="1"/>
</dbReference>
<name>A0ABR9VPL3_9SYNC</name>
<comment type="caution">
    <text evidence="5">The sequence shown here is derived from an EMBL/GenBank/DDBJ whole genome shotgun (WGS) entry which is preliminary data.</text>
</comment>
<dbReference type="EMBL" id="JADEVV010000011">
    <property type="protein sequence ID" value="MBE9253295.1"/>
    <property type="molecule type" value="Genomic_DNA"/>
</dbReference>
<keyword evidence="6" id="KW-1185">Reference proteome</keyword>
<dbReference type="InterPro" id="IPR020844">
    <property type="entry name" value="Circadian_clock_KaiA_N"/>
</dbReference>
<dbReference type="InterPro" id="IPR011648">
    <property type="entry name" value="Circadian_clock_KaiA"/>
</dbReference>
<keyword evidence="1" id="KW-0090">Biological rhythms</keyword>
<dbReference type="Pfam" id="PF21714">
    <property type="entry name" value="KaiA_N"/>
    <property type="match status" value="1"/>
</dbReference>
<protein>
    <recommendedName>
        <fullName evidence="2">Circadian clock oscillator protein KaiA</fullName>
    </recommendedName>
</protein>
<evidence type="ECO:0000313" key="6">
    <source>
        <dbReference type="Proteomes" id="UP000658720"/>
    </source>
</evidence>
<evidence type="ECO:0000256" key="2">
    <source>
        <dbReference type="ARBA" id="ARBA00034852"/>
    </source>
</evidence>
<organism evidence="5 6">
    <name type="scientific">Synechocystis salina LEGE 00031</name>
    <dbReference type="NCBI Taxonomy" id="1828736"/>
    <lineage>
        <taxon>Bacteria</taxon>
        <taxon>Bacillati</taxon>
        <taxon>Cyanobacteriota</taxon>
        <taxon>Cyanophyceae</taxon>
        <taxon>Synechococcales</taxon>
        <taxon>Merismopediaceae</taxon>
        <taxon>Synechocystis</taxon>
    </lineage>
</organism>
<dbReference type="SUPFAM" id="SSF52172">
    <property type="entry name" value="CheY-like"/>
    <property type="match status" value="1"/>
</dbReference>
<reference evidence="5 6" key="1">
    <citation type="submission" date="2020-10" db="EMBL/GenBank/DDBJ databases">
        <authorList>
            <person name="Castelo-Branco R."/>
            <person name="Eusebio N."/>
            <person name="Adriana R."/>
            <person name="Vieira A."/>
            <person name="Brugerolle De Fraissinette N."/>
            <person name="Rezende De Castro R."/>
            <person name="Schneider M.P."/>
            <person name="Vasconcelos V."/>
            <person name="Leao P.N."/>
        </authorList>
    </citation>
    <scope>NUCLEOTIDE SEQUENCE [LARGE SCALE GENOMIC DNA]</scope>
    <source>
        <strain evidence="5 6">LEGE 00031</strain>
    </source>
</reference>
<evidence type="ECO:0000259" key="3">
    <source>
        <dbReference type="PROSITE" id="PS51430"/>
    </source>
</evidence>
<dbReference type="SMART" id="SM01247">
    <property type="entry name" value="KaiA"/>
    <property type="match status" value="1"/>
</dbReference>
<dbReference type="PROSITE" id="PS51431">
    <property type="entry name" value="KAIA_C"/>
    <property type="match status" value="1"/>
</dbReference>
<dbReference type="InterPro" id="IPR017944">
    <property type="entry name" value="KaiA/RbsU_helical_domain_sf"/>
</dbReference>
<accession>A0ABR9VPL3</accession>
<sequence length="299" mass="34923">MQSPLSLCLFAPEHVAHRLRSIFQGDRHHLSSFQALDDFCAFLEDKPERIDCLLVYYEVNSLPVLNRLYEQGRLLPIILLEPSPSALAKTTNEHPTIVYHNAEIHLPESQWSELPTVVDRAIAHYLHLGPLCTLPNQRETIPAPIVDESSQSFLLLQQRRLADKLKERLGYLGVYYKRKPSHFYRNFSPQEKQEYLEDLSSQYREITLSYFSNEGTVNDLLDQFVNQAFFADLAISQILEIHMELMDEFSQHLKLEGRSEEVLLDYRLVLIDILAHLGEMYRRSIPREDIPFDVYYQTD</sequence>
<evidence type="ECO:0000313" key="5">
    <source>
        <dbReference type="EMBL" id="MBE9253295.1"/>
    </source>
</evidence>
<dbReference type="Pfam" id="PF07688">
    <property type="entry name" value="KaiA"/>
    <property type="match status" value="1"/>
</dbReference>
<dbReference type="Gene3D" id="1.10.1240.30">
    <property type="entry name" value="KaiA/RbsU domain"/>
    <property type="match status" value="1"/>
</dbReference>